<evidence type="ECO:0000313" key="9">
    <source>
        <dbReference type="Proteomes" id="UP000033121"/>
    </source>
</evidence>
<dbReference type="GO" id="GO:0046872">
    <property type="term" value="F:metal ion binding"/>
    <property type="evidence" value="ECO:0007669"/>
    <property type="project" value="UniProtKB-KW"/>
</dbReference>
<name>A0A0E9N515_9BACT</name>
<comment type="caution">
    <text evidence="8">The sequence shown here is derived from an EMBL/GenBank/DDBJ whole genome shotgun (WGS) entry which is preliminary data.</text>
</comment>
<organism evidence="8 9">
    <name type="scientific">Flavihumibacter petaseus NBRC 106054</name>
    <dbReference type="NCBI Taxonomy" id="1220578"/>
    <lineage>
        <taxon>Bacteria</taxon>
        <taxon>Pseudomonadati</taxon>
        <taxon>Bacteroidota</taxon>
        <taxon>Chitinophagia</taxon>
        <taxon>Chitinophagales</taxon>
        <taxon>Chitinophagaceae</taxon>
        <taxon>Flavihumibacter</taxon>
    </lineage>
</organism>
<dbReference type="PANTHER" id="PTHR46580">
    <property type="entry name" value="SENSOR KINASE-RELATED"/>
    <property type="match status" value="1"/>
</dbReference>
<evidence type="ECO:0000256" key="4">
    <source>
        <dbReference type="ARBA" id="ARBA00023004"/>
    </source>
</evidence>
<dbReference type="PROSITE" id="PS51007">
    <property type="entry name" value="CYTC"/>
    <property type="match status" value="1"/>
</dbReference>
<keyword evidence="3" id="KW-0732">Signal</keyword>
<dbReference type="InterPro" id="IPR028994">
    <property type="entry name" value="Integrin_alpha_N"/>
</dbReference>
<evidence type="ECO:0000256" key="6">
    <source>
        <dbReference type="SAM" id="Phobius"/>
    </source>
</evidence>
<dbReference type="GO" id="GO:0009055">
    <property type="term" value="F:electron transfer activity"/>
    <property type="evidence" value="ECO:0007669"/>
    <property type="project" value="InterPro"/>
</dbReference>
<gene>
    <name evidence="8" type="ORF">FPE01S_03_04680</name>
</gene>
<dbReference type="InterPro" id="IPR036909">
    <property type="entry name" value="Cyt_c-like_dom_sf"/>
</dbReference>
<accession>A0A0E9N515</accession>
<dbReference type="EMBL" id="BBWV01000003">
    <property type="protein sequence ID" value="GAO44430.1"/>
    <property type="molecule type" value="Genomic_DNA"/>
</dbReference>
<keyword evidence="9" id="KW-1185">Reference proteome</keyword>
<keyword evidence="6" id="KW-1133">Transmembrane helix</keyword>
<dbReference type="OrthoDB" id="1391917at2"/>
<sequence length="528" mass="59605">MEIAAYRPQLTLQPTSDQDSRRPRIFPILFLSLLLFIISVLAFTPNADPGTGEELAKTYCATCHLYPEPSLLDKKTWNEFVLPNMGWRLGIREDDEDPYLKMDRDELPLVKALNVFPEKALLSRADWKKIVKYYIQNAPDNALPQKDPPTVDKELKKFHVEALTFPITTFPQTCLLKYDSSSGLLYVGDGHNELFAMTRDLQLQASWKIESPPVDLAFQPGASPRVLCIGSLKPSQKVNGSYYAFDTVTATRNDPVKMDQLARPVACAVADVNGDRVNDLIICQFGNFTGKLSWFENGDPHKEHMLKAQLGAIHVEVRDFNGDGKPDIMALMAQAREELLLFTNKGNNEFSEQMVYEFPPVYGMTYFELADFNHDGHPDKLLSNGDNWDLSQIRKNYHGIRILMNDGKNNFKVTKFIPFFGAFKAMARDFDKDGDLDIAAIAFSDKPDEQSNTFLYLENKGDLSFSAASTPAAANGKWLTMEVCDFDHDGDQDIILGSFVFNFKEYSKLVARGVESLPQVLILWNDSK</sequence>
<evidence type="ECO:0000313" key="8">
    <source>
        <dbReference type="EMBL" id="GAO44430.1"/>
    </source>
</evidence>
<keyword evidence="2 5" id="KW-0479">Metal-binding</keyword>
<dbReference type="STRING" id="1220578.FPE01S_03_04680"/>
<evidence type="ECO:0000256" key="2">
    <source>
        <dbReference type="ARBA" id="ARBA00022723"/>
    </source>
</evidence>
<dbReference type="SUPFAM" id="SSF69318">
    <property type="entry name" value="Integrin alpha N-terminal domain"/>
    <property type="match status" value="1"/>
</dbReference>
<dbReference type="Pfam" id="PF13517">
    <property type="entry name" value="FG-GAP_3"/>
    <property type="match status" value="2"/>
</dbReference>
<keyword evidence="6" id="KW-0812">Transmembrane</keyword>
<evidence type="ECO:0000256" key="3">
    <source>
        <dbReference type="ARBA" id="ARBA00022729"/>
    </source>
</evidence>
<reference evidence="8 9" key="1">
    <citation type="submission" date="2015-04" db="EMBL/GenBank/DDBJ databases">
        <title>Whole genome shotgun sequence of Flavihumibacter petaseus NBRC 106054.</title>
        <authorList>
            <person name="Miyazawa S."/>
            <person name="Hosoyama A."/>
            <person name="Hashimoto M."/>
            <person name="Noguchi M."/>
            <person name="Tsuchikane K."/>
            <person name="Ohji S."/>
            <person name="Yamazoe A."/>
            <person name="Ichikawa N."/>
            <person name="Kimura A."/>
            <person name="Fujita N."/>
        </authorList>
    </citation>
    <scope>NUCLEOTIDE SEQUENCE [LARGE SCALE GENOMIC DNA]</scope>
    <source>
        <strain evidence="8 9">NBRC 106054</strain>
    </source>
</reference>
<keyword evidence="6" id="KW-0472">Membrane</keyword>
<dbReference type="SUPFAM" id="SSF46626">
    <property type="entry name" value="Cytochrome c"/>
    <property type="match status" value="1"/>
</dbReference>
<dbReference type="RefSeq" id="WP_052955972.1">
    <property type="nucleotide sequence ID" value="NZ_BBWV01000003.1"/>
</dbReference>
<dbReference type="AlphaFoldDB" id="A0A0E9N515"/>
<evidence type="ECO:0000259" key="7">
    <source>
        <dbReference type="PROSITE" id="PS51007"/>
    </source>
</evidence>
<keyword evidence="4 5" id="KW-0408">Iron</keyword>
<dbReference type="InterPro" id="IPR013517">
    <property type="entry name" value="FG-GAP"/>
</dbReference>
<evidence type="ECO:0000256" key="5">
    <source>
        <dbReference type="PROSITE-ProRule" id="PRU00433"/>
    </source>
</evidence>
<keyword evidence="1 5" id="KW-0349">Heme</keyword>
<dbReference type="InterPro" id="IPR009056">
    <property type="entry name" value="Cyt_c-like_dom"/>
</dbReference>
<dbReference type="PANTHER" id="PTHR46580:SF4">
    <property type="entry name" value="ATP_GTP-BINDING PROTEIN"/>
    <property type="match status" value="1"/>
</dbReference>
<proteinExistence type="predicted"/>
<feature type="transmembrane region" description="Helical" evidence="6">
    <location>
        <begin position="25"/>
        <end position="43"/>
    </location>
</feature>
<protein>
    <recommendedName>
        <fullName evidence="7">Cytochrome c domain-containing protein</fullName>
    </recommendedName>
</protein>
<dbReference type="Gene3D" id="2.130.10.130">
    <property type="entry name" value="Integrin alpha, N-terminal"/>
    <property type="match status" value="1"/>
</dbReference>
<feature type="domain" description="Cytochrome c" evidence="7">
    <location>
        <begin position="47"/>
        <end position="138"/>
    </location>
</feature>
<evidence type="ECO:0000256" key="1">
    <source>
        <dbReference type="ARBA" id="ARBA00022617"/>
    </source>
</evidence>
<dbReference type="GO" id="GO:0020037">
    <property type="term" value="F:heme binding"/>
    <property type="evidence" value="ECO:0007669"/>
    <property type="project" value="InterPro"/>
</dbReference>
<dbReference type="Proteomes" id="UP000033121">
    <property type="component" value="Unassembled WGS sequence"/>
</dbReference>